<gene>
    <name evidence="4" type="ORF">MEUPH1_LOCUS7629</name>
</gene>
<organism evidence="4 5">
    <name type="scientific">Macrosiphum euphorbiae</name>
    <name type="common">potato aphid</name>
    <dbReference type="NCBI Taxonomy" id="13131"/>
    <lineage>
        <taxon>Eukaryota</taxon>
        <taxon>Metazoa</taxon>
        <taxon>Ecdysozoa</taxon>
        <taxon>Arthropoda</taxon>
        <taxon>Hexapoda</taxon>
        <taxon>Insecta</taxon>
        <taxon>Pterygota</taxon>
        <taxon>Neoptera</taxon>
        <taxon>Paraneoptera</taxon>
        <taxon>Hemiptera</taxon>
        <taxon>Sternorrhyncha</taxon>
        <taxon>Aphidomorpha</taxon>
        <taxon>Aphidoidea</taxon>
        <taxon>Aphididae</taxon>
        <taxon>Macrosiphini</taxon>
        <taxon>Macrosiphum</taxon>
    </lineage>
</organism>
<evidence type="ECO:0000313" key="4">
    <source>
        <dbReference type="EMBL" id="CAI6351265.1"/>
    </source>
</evidence>
<dbReference type="Proteomes" id="UP001160148">
    <property type="component" value="Unassembled WGS sequence"/>
</dbReference>
<keyword evidence="2" id="KW-1133">Transmembrane helix</keyword>
<feature type="compositionally biased region" description="Polar residues" evidence="1">
    <location>
        <begin position="154"/>
        <end position="163"/>
    </location>
</feature>
<sequence length="207" mass="22927">MNAPRSVPGSLASVLGFALVLVVSVAECDPAGPDAAALQTTEATGPAEGRGHFKKMMLNPYMLIPQLIALGFAPIVLANLKMMVMSALMINNMALNAAIFMTVRNMVFGPRPKVKYVNHGYHDHQNQQHHHHSQKDGDHPHHEHYEDDGVQSLHAGQTEQQPPQHLHASSRRTQTRTDRRRRTTNKSIAASLRRRPTPPPPFTQPIV</sequence>
<protein>
    <submittedName>
        <fullName evidence="4">Uncharacterized protein</fullName>
    </submittedName>
</protein>
<dbReference type="InterPro" id="IPR012464">
    <property type="entry name" value="DUF1676"/>
</dbReference>
<keyword evidence="5" id="KW-1185">Reference proteome</keyword>
<feature type="compositionally biased region" description="Basic residues" evidence="1">
    <location>
        <begin position="168"/>
        <end position="184"/>
    </location>
</feature>
<dbReference type="AlphaFoldDB" id="A0AAV0W656"/>
<comment type="caution">
    <text evidence="4">The sequence shown here is derived from an EMBL/GenBank/DDBJ whole genome shotgun (WGS) entry which is preliminary data.</text>
</comment>
<evidence type="ECO:0000313" key="5">
    <source>
        <dbReference type="Proteomes" id="UP001160148"/>
    </source>
</evidence>
<feature type="signal peptide" evidence="3">
    <location>
        <begin position="1"/>
        <end position="28"/>
    </location>
</feature>
<feature type="region of interest" description="Disordered" evidence="1">
    <location>
        <begin position="123"/>
        <end position="207"/>
    </location>
</feature>
<dbReference type="EMBL" id="CARXXK010000001">
    <property type="protein sequence ID" value="CAI6351265.1"/>
    <property type="molecule type" value="Genomic_DNA"/>
</dbReference>
<feature type="compositionally biased region" description="Basic and acidic residues" evidence="1">
    <location>
        <begin position="134"/>
        <end position="147"/>
    </location>
</feature>
<proteinExistence type="predicted"/>
<keyword evidence="2" id="KW-0812">Transmembrane</keyword>
<dbReference type="PANTHER" id="PTHR21879">
    <property type="entry name" value="FI03362P-RELATED-RELATED"/>
    <property type="match status" value="1"/>
</dbReference>
<reference evidence="4 5" key="1">
    <citation type="submission" date="2023-01" db="EMBL/GenBank/DDBJ databases">
        <authorList>
            <person name="Whitehead M."/>
        </authorList>
    </citation>
    <scope>NUCLEOTIDE SEQUENCE [LARGE SCALE GENOMIC DNA]</scope>
</reference>
<feature type="chain" id="PRO_5043841336" evidence="3">
    <location>
        <begin position="29"/>
        <end position="207"/>
    </location>
</feature>
<name>A0AAV0W656_9HEMI</name>
<feature type="transmembrane region" description="Helical" evidence="2">
    <location>
        <begin position="61"/>
        <end position="80"/>
    </location>
</feature>
<evidence type="ECO:0000256" key="3">
    <source>
        <dbReference type="SAM" id="SignalP"/>
    </source>
</evidence>
<dbReference type="GO" id="GO:0016020">
    <property type="term" value="C:membrane"/>
    <property type="evidence" value="ECO:0007669"/>
    <property type="project" value="TreeGrafter"/>
</dbReference>
<keyword evidence="3" id="KW-0732">Signal</keyword>
<accession>A0AAV0W656</accession>
<evidence type="ECO:0000256" key="2">
    <source>
        <dbReference type="SAM" id="Phobius"/>
    </source>
</evidence>
<keyword evidence="2" id="KW-0472">Membrane</keyword>
<feature type="compositionally biased region" description="Pro residues" evidence="1">
    <location>
        <begin position="197"/>
        <end position="207"/>
    </location>
</feature>
<evidence type="ECO:0000256" key="1">
    <source>
        <dbReference type="SAM" id="MobiDB-lite"/>
    </source>
</evidence>